<evidence type="ECO:0000313" key="10">
    <source>
        <dbReference type="EMBL" id="KAK8509723.1"/>
    </source>
</evidence>
<comment type="subcellular location">
    <subcellularLocation>
        <location evidence="1">Nucleus</location>
    </subcellularLocation>
</comment>
<feature type="compositionally biased region" description="Basic and acidic residues" evidence="6">
    <location>
        <begin position="1476"/>
        <end position="1485"/>
    </location>
</feature>
<dbReference type="InterPro" id="IPR009057">
    <property type="entry name" value="Homeodomain-like_sf"/>
</dbReference>
<evidence type="ECO:0000256" key="1">
    <source>
        <dbReference type="ARBA" id="ARBA00004123"/>
    </source>
</evidence>
<feature type="compositionally biased region" description="Basic and acidic residues" evidence="6">
    <location>
        <begin position="527"/>
        <end position="538"/>
    </location>
</feature>
<feature type="domain" description="SANT" evidence="8">
    <location>
        <begin position="847"/>
        <end position="898"/>
    </location>
</feature>
<feature type="compositionally biased region" description="Polar residues" evidence="6">
    <location>
        <begin position="649"/>
        <end position="662"/>
    </location>
</feature>
<feature type="region of interest" description="Disordered" evidence="6">
    <location>
        <begin position="913"/>
        <end position="951"/>
    </location>
</feature>
<dbReference type="InterPro" id="IPR006447">
    <property type="entry name" value="Myb_dom_plants"/>
</dbReference>
<keyword evidence="2" id="KW-0805">Transcription regulation</keyword>
<feature type="region of interest" description="Disordered" evidence="6">
    <location>
        <begin position="612"/>
        <end position="662"/>
    </location>
</feature>
<keyword evidence="4" id="KW-0804">Transcription</keyword>
<proteinExistence type="predicted"/>
<name>A0ABR2BRU4_9ROSI</name>
<comment type="caution">
    <text evidence="10">The sequence shown here is derived from an EMBL/GenBank/DDBJ whole genome shotgun (WGS) entry which is preliminary data.</text>
</comment>
<feature type="compositionally biased region" description="Basic and acidic residues" evidence="6">
    <location>
        <begin position="1382"/>
        <end position="1400"/>
    </location>
</feature>
<dbReference type="Gene3D" id="1.10.10.60">
    <property type="entry name" value="Homeodomain-like"/>
    <property type="match status" value="2"/>
</dbReference>
<feature type="compositionally biased region" description="Basic and acidic residues" evidence="6">
    <location>
        <begin position="621"/>
        <end position="641"/>
    </location>
</feature>
<dbReference type="Proteomes" id="UP001472677">
    <property type="component" value="Unassembled WGS sequence"/>
</dbReference>
<evidence type="ECO:0000259" key="7">
    <source>
        <dbReference type="PROSITE" id="PS50090"/>
    </source>
</evidence>
<protein>
    <recommendedName>
        <fullName evidence="12">LHY</fullName>
    </recommendedName>
</protein>
<evidence type="ECO:0008006" key="12">
    <source>
        <dbReference type="Google" id="ProtNLM"/>
    </source>
</evidence>
<keyword evidence="5" id="KW-0539">Nucleus</keyword>
<dbReference type="SUPFAM" id="SSF46689">
    <property type="entry name" value="Homeodomain-like"/>
    <property type="match status" value="2"/>
</dbReference>
<feature type="region of interest" description="Disordered" evidence="6">
    <location>
        <begin position="963"/>
        <end position="989"/>
    </location>
</feature>
<feature type="compositionally biased region" description="Polar residues" evidence="6">
    <location>
        <begin position="1090"/>
        <end position="1113"/>
    </location>
</feature>
<dbReference type="PROSITE" id="PS51294">
    <property type="entry name" value="HTH_MYB"/>
    <property type="match status" value="2"/>
</dbReference>
<feature type="compositionally biased region" description="Low complexity" evidence="6">
    <location>
        <begin position="1241"/>
        <end position="1251"/>
    </location>
</feature>
<accession>A0ABR2BRU4</accession>
<gene>
    <name evidence="10" type="ORF">V6N12_001800</name>
</gene>
<evidence type="ECO:0000259" key="9">
    <source>
        <dbReference type="PROSITE" id="PS51294"/>
    </source>
</evidence>
<evidence type="ECO:0000313" key="11">
    <source>
        <dbReference type="Proteomes" id="UP001472677"/>
    </source>
</evidence>
<feature type="compositionally biased region" description="Basic and acidic residues" evidence="6">
    <location>
        <begin position="963"/>
        <end position="985"/>
    </location>
</feature>
<dbReference type="PROSITE" id="PS51293">
    <property type="entry name" value="SANT"/>
    <property type="match status" value="2"/>
</dbReference>
<dbReference type="InterPro" id="IPR017930">
    <property type="entry name" value="Myb_dom"/>
</dbReference>
<evidence type="ECO:0000259" key="8">
    <source>
        <dbReference type="PROSITE" id="PS51293"/>
    </source>
</evidence>
<dbReference type="CDD" id="cd00167">
    <property type="entry name" value="SANT"/>
    <property type="match status" value="2"/>
</dbReference>
<feature type="compositionally biased region" description="Polar residues" evidence="6">
    <location>
        <begin position="1293"/>
        <end position="1305"/>
    </location>
</feature>
<dbReference type="InterPro" id="IPR001005">
    <property type="entry name" value="SANT/Myb"/>
</dbReference>
<feature type="domain" description="SANT" evidence="8">
    <location>
        <begin position="22"/>
        <end position="73"/>
    </location>
</feature>
<evidence type="ECO:0000256" key="5">
    <source>
        <dbReference type="ARBA" id="ARBA00023242"/>
    </source>
</evidence>
<feature type="region of interest" description="Disordered" evidence="6">
    <location>
        <begin position="1465"/>
        <end position="1485"/>
    </location>
</feature>
<dbReference type="PANTHER" id="PTHR12802">
    <property type="entry name" value="SWI/SNF COMPLEX-RELATED"/>
    <property type="match status" value="1"/>
</dbReference>
<feature type="domain" description="HTH myb-type" evidence="9">
    <location>
        <begin position="19"/>
        <end position="73"/>
    </location>
</feature>
<feature type="region of interest" description="Disordered" evidence="6">
    <location>
        <begin position="1089"/>
        <end position="1117"/>
    </location>
</feature>
<evidence type="ECO:0000256" key="2">
    <source>
        <dbReference type="ARBA" id="ARBA00023015"/>
    </source>
</evidence>
<dbReference type="Pfam" id="PF00249">
    <property type="entry name" value="Myb_DNA-binding"/>
    <property type="match status" value="2"/>
</dbReference>
<feature type="domain" description="HTH myb-type" evidence="9">
    <location>
        <begin position="844"/>
        <end position="898"/>
    </location>
</feature>
<organism evidence="10 11">
    <name type="scientific">Hibiscus sabdariffa</name>
    <name type="common">roselle</name>
    <dbReference type="NCBI Taxonomy" id="183260"/>
    <lineage>
        <taxon>Eukaryota</taxon>
        <taxon>Viridiplantae</taxon>
        <taxon>Streptophyta</taxon>
        <taxon>Embryophyta</taxon>
        <taxon>Tracheophyta</taxon>
        <taxon>Spermatophyta</taxon>
        <taxon>Magnoliopsida</taxon>
        <taxon>eudicotyledons</taxon>
        <taxon>Gunneridae</taxon>
        <taxon>Pentapetalae</taxon>
        <taxon>rosids</taxon>
        <taxon>malvids</taxon>
        <taxon>Malvales</taxon>
        <taxon>Malvaceae</taxon>
        <taxon>Malvoideae</taxon>
        <taxon>Hibiscus</taxon>
    </lineage>
</organism>
<feature type="region of interest" description="Disordered" evidence="6">
    <location>
        <begin position="1199"/>
        <end position="1432"/>
    </location>
</feature>
<sequence>MDTHSSGEELHIKTRKPYTITKQRERWTEEEHNRFLEALKLYGRAWQRIEEHIGTKTAVQIRSHAQKFFTKLEKEALAKGVPIAQALDIEIPPPRPKRKPSNPYPRKTGAATTVQEGAKAGNSETPISSLHCKQVLDLEKEPLPERPNGDEKATNLKENQDEGFSEVFTLLHGANCSSASSMNKNFIPTSAALINSCTFREFVTSLTETIHGNGTSRASNLENSCTSYQKSAQDQRRDDIDGVICPDEMQDTQNYPQNVAVHVLDGSLKTCAQNPSRDMSFQDSAFHPMGNVHGPNLFTNPAASATTEHQNNVPRSTHQALPPFHTPFMHICPNQEDHRSFLHASSTFSSLIVSTLLQNPAAHAAASFAATFWPYANVGSSGNTPTSGPGGFPSRQMNSTPSMAAVAAATVAAATAWWAAHGLIPVCAPLHPGFTCAPASTAAVTPMENGQAPAAKTEQKDKTDQAPAMLDGQPDLEYSEALQGRHSESKSPTSSSSDCEERGDAKVNTGVKATDDEKAAKLIEPQDENKSKNRKQVDRSCCGSNTPSSSEVETDVLEKHEKDKEDSKGADANHPQVECNRRSRSNSSLSDSWKEVSEEGRLAFQALFSREVLPQSFSPPHDGKNKEQQKENIGEDEKNPVEEDEETSTLDLNSKTLGSCSGHQEVEKTALSRGEKNTAEEGLLRIGLGNSKLKAGRTGFKPYKRCSVEAKENRVMNTGSHGEEKGPKRLTRRFRVGCVVYYLISTSTYFPGLLWYVIAVKNSSEIDSLTDSDLLIAGNYEVSDEFPVNPFFMRDRCFQCSHPPWLYLELSRQTKDNGYAAEVLSMDTYSSGEELLIKTRKPYTITKQRERWTEEEHNRFLEALKLYGRAWQRIEEHIGTKTAVQIRSHAQKFFSKLEKEALAKGVPISQALDIEIPPPRPKRKPSNPYPRKTGVANTVQEGAKDGKSEMQISSLRCKQVLDLEKEPLPERPNGDEKATNLKENQDESCSEVFTRPHEANCTSVSSMNKNFIPTSAAHINSCVFREFVPLLKETIHDNGTSKASNLENSCTSYQKPAQVQRKDGLDGVLCADEMQDSVFNRMGDVHGPNLFTNPAASATTEHQNNAPGSTHQNPAAHAAASFAATFWPYANVESSGDSPPSGPDGFPSGQMNSAPSMAAIAAATVAAATAWWAAHGLLPVCGPLHPGFTCAPASTAAVPPMENGQAPTATMEQNDKADQALSMQDEQLDPKYSEGLQGQHSPSKSPTSSSSDCEERGDAKVNTGVKATDAEKAAKVTEPQDANKTNNKKQVDRSSCGSNTASSSDVETDVLEKHDKDKEDSKGADANHAQVECNRRSRSSSNTSDSWKGVSEEGRQAFQALFSREVLPQSFSPPHKGKNKGQQKENVGEDKQNPVEKDGETSTLDLNSKALGSCSDHQEVEKNALSRDEKNTAEEGLLTIGLGHSKLKASRTGFKPYKRCSVEAKESRVMNTGSQGEEKGPKRVI</sequence>
<keyword evidence="11" id="KW-1185">Reference proteome</keyword>
<feature type="region of interest" description="Disordered" evidence="6">
    <location>
        <begin position="90"/>
        <end position="126"/>
    </location>
</feature>
<dbReference type="NCBIfam" id="TIGR01557">
    <property type="entry name" value="myb_SHAQKYF"/>
    <property type="match status" value="2"/>
</dbReference>
<evidence type="ECO:0000256" key="6">
    <source>
        <dbReference type="SAM" id="MobiDB-lite"/>
    </source>
</evidence>
<feature type="compositionally biased region" description="Basic and acidic residues" evidence="6">
    <location>
        <begin position="1416"/>
        <end position="1432"/>
    </location>
</feature>
<dbReference type="InterPro" id="IPR017884">
    <property type="entry name" value="SANT_dom"/>
</dbReference>
<evidence type="ECO:0000256" key="3">
    <source>
        <dbReference type="ARBA" id="ARBA00023125"/>
    </source>
</evidence>
<dbReference type="PANTHER" id="PTHR12802:SF174">
    <property type="entry name" value="LATE ELONGATED HYPOCOTYL-LIKE PROTEIN"/>
    <property type="match status" value="1"/>
</dbReference>
<feature type="compositionally biased region" description="Basic and acidic residues" evidence="6">
    <location>
        <begin position="1310"/>
        <end position="1325"/>
    </location>
</feature>
<feature type="domain" description="Myb-like" evidence="7">
    <location>
        <begin position="19"/>
        <end position="69"/>
    </location>
</feature>
<evidence type="ECO:0000256" key="4">
    <source>
        <dbReference type="ARBA" id="ARBA00023163"/>
    </source>
</evidence>
<feature type="region of interest" description="Disordered" evidence="6">
    <location>
        <begin position="447"/>
        <end position="596"/>
    </location>
</feature>
<feature type="compositionally biased region" description="Basic and acidic residues" evidence="6">
    <location>
        <begin position="556"/>
        <end position="571"/>
    </location>
</feature>
<dbReference type="EMBL" id="JBBPBM010000090">
    <property type="protein sequence ID" value="KAK8509723.1"/>
    <property type="molecule type" value="Genomic_DNA"/>
</dbReference>
<dbReference type="PROSITE" id="PS50090">
    <property type="entry name" value="MYB_LIKE"/>
    <property type="match status" value="2"/>
</dbReference>
<feature type="domain" description="Myb-like" evidence="7">
    <location>
        <begin position="844"/>
        <end position="894"/>
    </location>
</feature>
<dbReference type="SMART" id="SM00717">
    <property type="entry name" value="SANT"/>
    <property type="match status" value="2"/>
</dbReference>
<feature type="compositionally biased region" description="Polar residues" evidence="6">
    <location>
        <begin position="542"/>
        <end position="551"/>
    </location>
</feature>
<reference evidence="10 11" key="1">
    <citation type="journal article" date="2024" name="G3 (Bethesda)">
        <title>Genome assembly of Hibiscus sabdariffa L. provides insights into metabolisms of medicinal natural products.</title>
        <authorList>
            <person name="Kim T."/>
        </authorList>
    </citation>
    <scope>NUCLEOTIDE SEQUENCE [LARGE SCALE GENOMIC DNA]</scope>
    <source>
        <strain evidence="10">TK-2024</strain>
        <tissue evidence="10">Old leaves</tissue>
    </source>
</reference>
<keyword evidence="3" id="KW-0238">DNA-binding</keyword>